<keyword evidence="6" id="KW-0812">Transmembrane</keyword>
<dbReference type="PROSITE" id="PS00624">
    <property type="entry name" value="GMC_OXRED_2"/>
    <property type="match status" value="1"/>
</dbReference>
<feature type="binding site" evidence="5">
    <location>
        <position position="127"/>
    </location>
    <ligand>
        <name>FAD</name>
        <dbReference type="ChEBI" id="CHEBI:57692"/>
    </ligand>
</feature>
<dbReference type="Pfam" id="PF00732">
    <property type="entry name" value="GMC_oxred_N"/>
    <property type="match status" value="1"/>
</dbReference>
<dbReference type="InterPro" id="IPR036188">
    <property type="entry name" value="FAD/NAD-bd_sf"/>
</dbReference>
<dbReference type="GO" id="GO:0050660">
    <property type="term" value="F:flavin adenine dinucleotide binding"/>
    <property type="evidence" value="ECO:0007669"/>
    <property type="project" value="InterPro"/>
</dbReference>
<evidence type="ECO:0000313" key="8">
    <source>
        <dbReference type="EnsemblMetazoa" id="G19724.4:cds"/>
    </source>
</evidence>
<feature type="binding site" evidence="5">
    <location>
        <position position="265"/>
    </location>
    <ligand>
        <name>FAD</name>
        <dbReference type="ChEBI" id="CHEBI:57692"/>
    </ligand>
</feature>
<evidence type="ECO:0000313" key="9">
    <source>
        <dbReference type="Proteomes" id="UP000005408"/>
    </source>
</evidence>
<dbReference type="SUPFAM" id="SSF54373">
    <property type="entry name" value="FAD-linked reductases, C-terminal domain"/>
    <property type="match status" value="1"/>
</dbReference>
<evidence type="ECO:0000256" key="6">
    <source>
        <dbReference type="SAM" id="Phobius"/>
    </source>
</evidence>
<dbReference type="Proteomes" id="UP000005408">
    <property type="component" value="Unassembled WGS sequence"/>
</dbReference>
<dbReference type="PANTHER" id="PTHR11552:SF147">
    <property type="entry name" value="CHOLINE DEHYDROGENASE, MITOCHONDRIAL"/>
    <property type="match status" value="1"/>
</dbReference>
<dbReference type="AlphaFoldDB" id="A0A8W8JKM4"/>
<dbReference type="PIRSF" id="PIRSF000137">
    <property type="entry name" value="Alcohol_oxidase"/>
    <property type="match status" value="1"/>
</dbReference>
<evidence type="ECO:0000259" key="7">
    <source>
        <dbReference type="PROSITE" id="PS00624"/>
    </source>
</evidence>
<dbReference type="Gene3D" id="3.30.560.10">
    <property type="entry name" value="Glucose Oxidase, domain 3"/>
    <property type="match status" value="1"/>
</dbReference>
<dbReference type="InterPro" id="IPR000172">
    <property type="entry name" value="GMC_OxRdtase_N"/>
</dbReference>
<evidence type="ECO:0000256" key="5">
    <source>
        <dbReference type="PIRSR" id="PIRSR000137-2"/>
    </source>
</evidence>
<dbReference type="InterPro" id="IPR007867">
    <property type="entry name" value="GMC_OxRtase_C"/>
</dbReference>
<evidence type="ECO:0000256" key="4">
    <source>
        <dbReference type="ARBA" id="ARBA00022827"/>
    </source>
</evidence>
<protein>
    <recommendedName>
        <fullName evidence="7">Glucose-methanol-choline oxidoreductase N-terminal domain-containing protein</fullName>
    </recommendedName>
</protein>
<accession>A0A8W8JKM4</accession>
<comment type="similarity">
    <text evidence="2">Belongs to the GMC oxidoreductase family.</text>
</comment>
<dbReference type="GO" id="GO:0016614">
    <property type="term" value="F:oxidoreductase activity, acting on CH-OH group of donors"/>
    <property type="evidence" value="ECO:0007669"/>
    <property type="project" value="InterPro"/>
</dbReference>
<keyword evidence="9" id="KW-1185">Reference proteome</keyword>
<keyword evidence="4 5" id="KW-0274">FAD</keyword>
<dbReference type="EnsemblMetazoa" id="G19724.4">
    <property type="protein sequence ID" value="G19724.4:cds"/>
    <property type="gene ID" value="G19724"/>
</dbReference>
<feature type="binding site" evidence="5">
    <location>
        <begin position="54"/>
        <end position="55"/>
    </location>
    <ligand>
        <name>FAD</name>
        <dbReference type="ChEBI" id="CHEBI:57692"/>
    </ligand>
</feature>
<dbReference type="Pfam" id="PF05199">
    <property type="entry name" value="GMC_oxred_C"/>
    <property type="match status" value="1"/>
</dbReference>
<feature type="domain" description="Glucose-methanol-choline oxidoreductase N-terminal" evidence="7">
    <location>
        <begin position="300"/>
        <end position="314"/>
    </location>
</feature>
<dbReference type="PANTHER" id="PTHR11552">
    <property type="entry name" value="GLUCOSE-METHANOL-CHOLINE GMC OXIDOREDUCTASE"/>
    <property type="match status" value="1"/>
</dbReference>
<keyword evidence="6" id="KW-0472">Membrane</keyword>
<name>A0A8W8JKM4_MAGGI</name>
<feature type="transmembrane region" description="Helical" evidence="6">
    <location>
        <begin position="10"/>
        <end position="28"/>
    </location>
</feature>
<proteinExistence type="inferred from homology"/>
<reference evidence="8" key="1">
    <citation type="submission" date="2022-08" db="UniProtKB">
        <authorList>
            <consortium name="EnsemblMetazoa"/>
        </authorList>
    </citation>
    <scope>IDENTIFICATION</scope>
    <source>
        <strain evidence="8">05x7-T-G4-1.051#20</strain>
    </source>
</reference>
<evidence type="ECO:0000256" key="3">
    <source>
        <dbReference type="ARBA" id="ARBA00022630"/>
    </source>
</evidence>
<organism evidence="8 9">
    <name type="scientific">Magallana gigas</name>
    <name type="common">Pacific oyster</name>
    <name type="synonym">Crassostrea gigas</name>
    <dbReference type="NCBI Taxonomy" id="29159"/>
    <lineage>
        <taxon>Eukaryota</taxon>
        <taxon>Metazoa</taxon>
        <taxon>Spiralia</taxon>
        <taxon>Lophotrochozoa</taxon>
        <taxon>Mollusca</taxon>
        <taxon>Bivalvia</taxon>
        <taxon>Autobranchia</taxon>
        <taxon>Pteriomorphia</taxon>
        <taxon>Ostreida</taxon>
        <taxon>Ostreoidea</taxon>
        <taxon>Ostreidae</taxon>
        <taxon>Magallana</taxon>
    </lineage>
</organism>
<dbReference type="InterPro" id="IPR012132">
    <property type="entry name" value="GMC_OxRdtase"/>
</dbReference>
<keyword evidence="6" id="KW-1133">Transmembrane helix</keyword>
<evidence type="ECO:0000256" key="1">
    <source>
        <dbReference type="ARBA" id="ARBA00001974"/>
    </source>
</evidence>
<evidence type="ECO:0000256" key="2">
    <source>
        <dbReference type="ARBA" id="ARBA00010790"/>
    </source>
</evidence>
<dbReference type="Gene3D" id="3.50.50.60">
    <property type="entry name" value="FAD/NAD(P)-binding domain"/>
    <property type="match status" value="1"/>
</dbReference>
<sequence>MKTGEVGRSLVWWLGLGLFSALLTFLYINGSKSLAALPDKINTTYDFVIVGGGTSGSVLANRLSESPDVTVLLLEAGGLDSDPDIQIPLLSSLERKLEHTWKFTTTPQEHAFKSLDGKRGRLNTGRVLGGRSTVSSMVYLRGSSKNYNMWERLGAAGWGFRDVVPYFHKLENFRIEEFQTSAYHSTKGPVMVSDGSQTHPLLHDIYQKASATLGLKSTDCNGKDYVGFCSNPIMSDRSRRVSTSSAYLLPVLDRKNLHIAPYSHVTKVLISSGKAVGVEYLQNGRREVVGASKEVILSAGPIHSPHILMLSGVGPRNHLQDHKIQVHADLPVGSFIQDHMILPIRGSINETLTLTYPRSTSVLAKLRYNLLGGGPLSSNGAIVGHSLVETKLNKSSEADTMISFLATIPELWSAMDYGYDGNTKKELLPVRNGRPNSTEGVTFLVQPLNIKSSGTLRIRSTNPFDPPDVDPRYLEHADDVTNVIQGVKYYFKLMKTRAFARVQARPPFLPFSKCSNHKLNSDSYLECLVRHLAVPGSNLIGGCKMGSMKDNSSVVDLKLRVKGVERLRVVDSSVMPTLVSPDLIAPSIMLAEKAADIIKSGQVSKKKITKKPR</sequence>
<comment type="cofactor">
    <cofactor evidence="1 5">
        <name>FAD</name>
        <dbReference type="ChEBI" id="CHEBI:57692"/>
    </cofactor>
</comment>
<dbReference type="SUPFAM" id="SSF51905">
    <property type="entry name" value="FAD/NAD(P)-binding domain"/>
    <property type="match status" value="1"/>
</dbReference>
<keyword evidence="3" id="KW-0285">Flavoprotein</keyword>